<accession>A0A2P2PD34</accession>
<dbReference type="AlphaFoldDB" id="A0A2P2PD34"/>
<sequence>MLQASQNLFGTSFYCNPASQSSYNRFSSVLEVYAVAPMSYLDHAGKKLG</sequence>
<reference evidence="1" key="1">
    <citation type="submission" date="2018-02" db="EMBL/GenBank/DDBJ databases">
        <title>Rhizophora mucronata_Transcriptome.</title>
        <authorList>
            <person name="Meera S.P."/>
            <person name="Sreeshan A."/>
            <person name="Augustine A."/>
        </authorList>
    </citation>
    <scope>NUCLEOTIDE SEQUENCE</scope>
    <source>
        <tissue evidence="1">Leaf</tissue>
    </source>
</reference>
<name>A0A2P2PD34_RHIMU</name>
<dbReference type="EMBL" id="GGEC01072151">
    <property type="protein sequence ID" value="MBX52635.1"/>
    <property type="molecule type" value="Transcribed_RNA"/>
</dbReference>
<organism evidence="1">
    <name type="scientific">Rhizophora mucronata</name>
    <name type="common">Asiatic mangrove</name>
    <dbReference type="NCBI Taxonomy" id="61149"/>
    <lineage>
        <taxon>Eukaryota</taxon>
        <taxon>Viridiplantae</taxon>
        <taxon>Streptophyta</taxon>
        <taxon>Embryophyta</taxon>
        <taxon>Tracheophyta</taxon>
        <taxon>Spermatophyta</taxon>
        <taxon>Magnoliopsida</taxon>
        <taxon>eudicotyledons</taxon>
        <taxon>Gunneridae</taxon>
        <taxon>Pentapetalae</taxon>
        <taxon>rosids</taxon>
        <taxon>fabids</taxon>
        <taxon>Malpighiales</taxon>
        <taxon>Rhizophoraceae</taxon>
        <taxon>Rhizophora</taxon>
    </lineage>
</organism>
<protein>
    <submittedName>
        <fullName evidence="1">Uncharacterized protein</fullName>
    </submittedName>
</protein>
<proteinExistence type="predicted"/>
<evidence type="ECO:0000313" key="1">
    <source>
        <dbReference type="EMBL" id="MBX52635.1"/>
    </source>
</evidence>